<dbReference type="PROSITE" id="PS50109">
    <property type="entry name" value="HIS_KIN"/>
    <property type="match status" value="1"/>
</dbReference>
<evidence type="ECO:0000259" key="11">
    <source>
        <dbReference type="PROSITE" id="PS50109"/>
    </source>
</evidence>
<dbReference type="Pfam" id="PF02518">
    <property type="entry name" value="HATPase_c"/>
    <property type="match status" value="1"/>
</dbReference>
<dbReference type="GO" id="GO:0016020">
    <property type="term" value="C:membrane"/>
    <property type="evidence" value="ECO:0007669"/>
    <property type="project" value="InterPro"/>
</dbReference>
<keyword evidence="3" id="KW-0597">Phosphoprotein</keyword>
<keyword evidence="10" id="KW-0472">Membrane</keyword>
<accession>A0A1Y0HUP5</accession>
<feature type="region of interest" description="Disordered" evidence="9">
    <location>
        <begin position="1"/>
        <end position="73"/>
    </location>
</feature>
<dbReference type="SMART" id="SM00387">
    <property type="entry name" value="HATPase_c"/>
    <property type="match status" value="1"/>
</dbReference>
<dbReference type="CDD" id="cd16917">
    <property type="entry name" value="HATPase_UhpB-NarQ-NarX-like"/>
    <property type="match status" value="1"/>
</dbReference>
<name>A0A1Y0HUP5_CELCE</name>
<dbReference type="Proteomes" id="UP000196228">
    <property type="component" value="Chromosome"/>
</dbReference>
<dbReference type="Pfam" id="PF07730">
    <property type="entry name" value="HisKA_3"/>
    <property type="match status" value="1"/>
</dbReference>
<feature type="compositionally biased region" description="Low complexity" evidence="9">
    <location>
        <begin position="12"/>
        <end position="25"/>
    </location>
</feature>
<evidence type="ECO:0000313" key="12">
    <source>
        <dbReference type="EMBL" id="ARU51799.1"/>
    </source>
</evidence>
<dbReference type="SUPFAM" id="SSF55874">
    <property type="entry name" value="ATPase domain of HSP90 chaperone/DNA topoisomerase II/histidine kinase"/>
    <property type="match status" value="1"/>
</dbReference>
<evidence type="ECO:0000256" key="4">
    <source>
        <dbReference type="ARBA" id="ARBA00022679"/>
    </source>
</evidence>
<feature type="transmembrane region" description="Helical" evidence="10">
    <location>
        <begin position="187"/>
        <end position="213"/>
    </location>
</feature>
<evidence type="ECO:0000256" key="9">
    <source>
        <dbReference type="SAM" id="MobiDB-lite"/>
    </source>
</evidence>
<feature type="transmembrane region" description="Helical" evidence="10">
    <location>
        <begin position="229"/>
        <end position="249"/>
    </location>
</feature>
<dbReference type="AlphaFoldDB" id="A0A1Y0HUP5"/>
<evidence type="ECO:0000256" key="2">
    <source>
        <dbReference type="ARBA" id="ARBA00012438"/>
    </source>
</evidence>
<dbReference type="EMBL" id="CP021383">
    <property type="protein sequence ID" value="ARU51799.1"/>
    <property type="molecule type" value="Genomic_DNA"/>
</dbReference>
<dbReference type="PANTHER" id="PTHR24421:SF10">
    <property type="entry name" value="NITRATE_NITRITE SENSOR PROTEIN NARQ"/>
    <property type="match status" value="1"/>
</dbReference>
<dbReference type="KEGG" id="cceu:CBR64_10170"/>
<keyword evidence="4" id="KW-0808">Transferase</keyword>
<evidence type="ECO:0000256" key="8">
    <source>
        <dbReference type="ARBA" id="ARBA00023012"/>
    </source>
</evidence>
<evidence type="ECO:0000256" key="10">
    <source>
        <dbReference type="SAM" id="Phobius"/>
    </source>
</evidence>
<keyword evidence="10" id="KW-1133">Transmembrane helix</keyword>
<keyword evidence="10" id="KW-0812">Transmembrane</keyword>
<protein>
    <recommendedName>
        <fullName evidence="2">histidine kinase</fullName>
        <ecNumber evidence="2">2.7.13.3</ecNumber>
    </recommendedName>
</protein>
<keyword evidence="5" id="KW-0547">Nucleotide-binding</keyword>
<keyword evidence="8" id="KW-0902">Two-component regulatory system</keyword>
<dbReference type="InterPro" id="IPR011712">
    <property type="entry name" value="Sig_transdc_His_kin_sub3_dim/P"/>
</dbReference>
<keyword evidence="7" id="KW-0067">ATP-binding</keyword>
<dbReference type="GO" id="GO:0005524">
    <property type="term" value="F:ATP binding"/>
    <property type="evidence" value="ECO:0007669"/>
    <property type="project" value="UniProtKB-KW"/>
</dbReference>
<proteinExistence type="predicted"/>
<feature type="transmembrane region" description="Helical" evidence="10">
    <location>
        <begin position="131"/>
        <end position="152"/>
    </location>
</feature>
<dbReference type="InterPro" id="IPR050482">
    <property type="entry name" value="Sensor_HK_TwoCompSys"/>
</dbReference>
<dbReference type="Gene3D" id="3.30.565.10">
    <property type="entry name" value="Histidine kinase-like ATPase, C-terminal domain"/>
    <property type="match status" value="1"/>
</dbReference>
<keyword evidence="6" id="KW-0418">Kinase</keyword>
<dbReference type="Gene3D" id="1.20.5.1930">
    <property type="match status" value="1"/>
</dbReference>
<dbReference type="GO" id="GO:0046983">
    <property type="term" value="F:protein dimerization activity"/>
    <property type="evidence" value="ECO:0007669"/>
    <property type="project" value="InterPro"/>
</dbReference>
<organism evidence="12 13">
    <name type="scientific">Cellulosimicrobium cellulans</name>
    <name type="common">Arthrobacter luteus</name>
    <dbReference type="NCBI Taxonomy" id="1710"/>
    <lineage>
        <taxon>Bacteria</taxon>
        <taxon>Bacillati</taxon>
        <taxon>Actinomycetota</taxon>
        <taxon>Actinomycetes</taxon>
        <taxon>Micrococcales</taxon>
        <taxon>Promicromonosporaceae</taxon>
        <taxon>Cellulosimicrobium</taxon>
    </lineage>
</organism>
<evidence type="ECO:0000256" key="1">
    <source>
        <dbReference type="ARBA" id="ARBA00000085"/>
    </source>
</evidence>
<dbReference type="GO" id="GO:0000155">
    <property type="term" value="F:phosphorelay sensor kinase activity"/>
    <property type="evidence" value="ECO:0007669"/>
    <property type="project" value="InterPro"/>
</dbReference>
<evidence type="ECO:0000256" key="3">
    <source>
        <dbReference type="ARBA" id="ARBA00022553"/>
    </source>
</evidence>
<dbReference type="InterPro" id="IPR036890">
    <property type="entry name" value="HATPase_C_sf"/>
</dbReference>
<sequence>MRSVPKLVESMSASTTSTPTIAARPRPGPPTASRSRGMSMPSSLASGARPVVGRTTDPGPSADPARGDGAAVVHRSADPGDAALCWDGCVRVEDGDAGGARPVAPGSPGRWRAAARSLPQVWRIEDRRNDLFSAVTTFVLGWVLLEVGLVGLVRAPFVVEPAEPWWRVALLGVGCLLILVKRAHPILALLGGVAVMVVDLRWGGSLAVTLVLWDLLYAAALWSGPRARAWLWGVAVTVAVGGSVAAGEAARDVREFVYMGLQLGAVLLVPMWWATNVRTKSELAELAGERADLAAREAEAAARTADLERQRASDLERIAELDRHEAVRAERAAMARDLHDVIASHLSTIAIHSGAALALPPDAAKDRAALEQVRTSAVASLDEMRSMILLLRSEGRRDDGAGAALDAVAAPGRLAGLDALLAAARATTTVVLEDPDGVATGPLPAAADQALFRIAQEAVTNAVKHAPGSPVTVRLSRDGATVALEVRDDGAPGAAPPVDGPLSAGTGLLTMRERADGLGGTFAAGPTAAGGWVVRASVPVAARPSERESA</sequence>
<evidence type="ECO:0000313" key="13">
    <source>
        <dbReference type="Proteomes" id="UP000196228"/>
    </source>
</evidence>
<feature type="transmembrane region" description="Helical" evidence="10">
    <location>
        <begin position="164"/>
        <end position="180"/>
    </location>
</feature>
<gene>
    <name evidence="12" type="ORF">CBR64_10170</name>
</gene>
<dbReference type="EC" id="2.7.13.3" evidence="2"/>
<evidence type="ECO:0000256" key="6">
    <source>
        <dbReference type="ARBA" id="ARBA00022777"/>
    </source>
</evidence>
<comment type="catalytic activity">
    <reaction evidence="1">
        <text>ATP + protein L-histidine = ADP + protein N-phospho-L-histidine.</text>
        <dbReference type="EC" id="2.7.13.3"/>
    </reaction>
</comment>
<evidence type="ECO:0000256" key="5">
    <source>
        <dbReference type="ARBA" id="ARBA00022741"/>
    </source>
</evidence>
<feature type="domain" description="Histidine kinase" evidence="11">
    <location>
        <begin position="451"/>
        <end position="542"/>
    </location>
</feature>
<dbReference type="InterPro" id="IPR005467">
    <property type="entry name" value="His_kinase_dom"/>
</dbReference>
<evidence type="ECO:0000256" key="7">
    <source>
        <dbReference type="ARBA" id="ARBA00022840"/>
    </source>
</evidence>
<dbReference type="InterPro" id="IPR003594">
    <property type="entry name" value="HATPase_dom"/>
</dbReference>
<feature type="compositionally biased region" description="Polar residues" evidence="9">
    <location>
        <begin position="32"/>
        <end position="45"/>
    </location>
</feature>
<feature type="transmembrane region" description="Helical" evidence="10">
    <location>
        <begin position="256"/>
        <end position="274"/>
    </location>
</feature>
<dbReference type="PANTHER" id="PTHR24421">
    <property type="entry name" value="NITRATE/NITRITE SENSOR PROTEIN NARX-RELATED"/>
    <property type="match status" value="1"/>
</dbReference>
<dbReference type="OrthoDB" id="227596at2"/>
<reference evidence="12 13" key="1">
    <citation type="submission" date="2017-05" db="EMBL/GenBank/DDBJ databases">
        <authorList>
            <person name="Song R."/>
            <person name="Chenine A.L."/>
            <person name="Ruprecht R.M."/>
        </authorList>
    </citation>
    <scope>NUCLEOTIDE SEQUENCE [LARGE SCALE GENOMIC DNA]</scope>
    <source>
        <strain evidence="12 13">PSBB019</strain>
    </source>
</reference>